<dbReference type="RefSeq" id="WP_092471427.1">
    <property type="nucleotide sequence ID" value="NZ_FOOX01000007.1"/>
</dbReference>
<proteinExistence type="predicted"/>
<evidence type="ECO:0000313" key="2">
    <source>
        <dbReference type="EMBL" id="SFG63261.1"/>
    </source>
</evidence>
<dbReference type="OrthoDB" id="9804312at2"/>
<feature type="domain" description="Methyltransferase" evidence="1">
    <location>
        <begin position="44"/>
        <end position="140"/>
    </location>
</feature>
<protein>
    <submittedName>
        <fullName evidence="2">Methyltransferase domain-containing protein</fullName>
    </submittedName>
</protein>
<dbReference type="Gene3D" id="3.40.50.150">
    <property type="entry name" value="Vaccinia Virus protein VP39"/>
    <property type="match status" value="1"/>
</dbReference>
<name>A0A1I2TLR2_9FIRM</name>
<dbReference type="Pfam" id="PF13649">
    <property type="entry name" value="Methyltransf_25"/>
    <property type="match status" value="1"/>
</dbReference>
<dbReference type="InterPro" id="IPR041698">
    <property type="entry name" value="Methyltransf_25"/>
</dbReference>
<dbReference type="Proteomes" id="UP000199337">
    <property type="component" value="Unassembled WGS sequence"/>
</dbReference>
<dbReference type="SUPFAM" id="SSF53335">
    <property type="entry name" value="S-adenosyl-L-methionine-dependent methyltransferases"/>
    <property type="match status" value="1"/>
</dbReference>
<dbReference type="STRING" id="341036.SAMN05660649_02207"/>
<dbReference type="Gene3D" id="2.20.25.110">
    <property type="entry name" value="S-adenosyl-L-methionine-dependent methyltransferases"/>
    <property type="match status" value="1"/>
</dbReference>
<organism evidence="2 3">
    <name type="scientific">Desulfotruncus arcticus DSM 17038</name>
    <dbReference type="NCBI Taxonomy" id="1121424"/>
    <lineage>
        <taxon>Bacteria</taxon>
        <taxon>Bacillati</taxon>
        <taxon>Bacillota</taxon>
        <taxon>Clostridia</taxon>
        <taxon>Eubacteriales</taxon>
        <taxon>Desulfallaceae</taxon>
        <taxon>Desulfotruncus</taxon>
    </lineage>
</organism>
<gene>
    <name evidence="2" type="ORF">SAMN05660649_02207</name>
</gene>
<dbReference type="EMBL" id="FOOX01000007">
    <property type="protein sequence ID" value="SFG63261.1"/>
    <property type="molecule type" value="Genomic_DNA"/>
</dbReference>
<sequence length="253" mass="29031">MKQWYEALFENYGEKYGNENFTQGTIGECDFIEAEINYKKSLKILDIGCGTGRHSLELTKRGYNVIGIDLSDSMLEKARETAKKQNLKIDFKKHDARDLPFMNEFDVAIMLCEGAFPLMETDEMNFEILKNATKALKENGKIIFTTFNGLFPLYHSVEQFHASTSEEGNATYGSNTFDLMTFRDHNITTVVDDLGNKKELECNERYYVPCEITWLLKTLGYKKVDIFGAKLGAFSRDDKLTTEDFEMLVIAEK</sequence>
<dbReference type="GO" id="GO:0032259">
    <property type="term" value="P:methylation"/>
    <property type="evidence" value="ECO:0007669"/>
    <property type="project" value="UniProtKB-KW"/>
</dbReference>
<reference evidence="3" key="1">
    <citation type="submission" date="2016-10" db="EMBL/GenBank/DDBJ databases">
        <authorList>
            <person name="Varghese N."/>
            <person name="Submissions S."/>
        </authorList>
    </citation>
    <scope>NUCLEOTIDE SEQUENCE [LARGE SCALE GENOMIC DNA]</scope>
    <source>
        <strain evidence="3">DSM 17038</strain>
    </source>
</reference>
<dbReference type="PANTHER" id="PTHR43591">
    <property type="entry name" value="METHYLTRANSFERASE"/>
    <property type="match status" value="1"/>
</dbReference>
<evidence type="ECO:0000313" key="3">
    <source>
        <dbReference type="Proteomes" id="UP000199337"/>
    </source>
</evidence>
<dbReference type="InterPro" id="IPR029063">
    <property type="entry name" value="SAM-dependent_MTases_sf"/>
</dbReference>
<dbReference type="CDD" id="cd02440">
    <property type="entry name" value="AdoMet_MTases"/>
    <property type="match status" value="1"/>
</dbReference>
<dbReference type="AlphaFoldDB" id="A0A1I2TLR2"/>
<accession>A0A1I2TLR2</accession>
<evidence type="ECO:0000259" key="1">
    <source>
        <dbReference type="Pfam" id="PF13649"/>
    </source>
</evidence>
<dbReference type="PANTHER" id="PTHR43591:SF110">
    <property type="entry name" value="RHODANESE DOMAIN-CONTAINING PROTEIN"/>
    <property type="match status" value="1"/>
</dbReference>
<keyword evidence="3" id="KW-1185">Reference proteome</keyword>
<dbReference type="GO" id="GO:0008168">
    <property type="term" value="F:methyltransferase activity"/>
    <property type="evidence" value="ECO:0007669"/>
    <property type="project" value="UniProtKB-KW"/>
</dbReference>
<keyword evidence="2" id="KW-0489">Methyltransferase</keyword>
<keyword evidence="2" id="KW-0808">Transferase</keyword>